<keyword evidence="6" id="KW-0349">Heme</keyword>
<comment type="caution">
    <text evidence="19">The sequence shown here is derived from an EMBL/GenBank/DDBJ whole genome shotgun (WGS) entry which is preliminary data.</text>
</comment>
<evidence type="ECO:0000256" key="2">
    <source>
        <dbReference type="ARBA" id="ARBA00001970"/>
    </source>
</evidence>
<keyword evidence="7 13" id="KW-0479">Metal-binding</keyword>
<dbReference type="Proteomes" id="UP000288805">
    <property type="component" value="Unassembled WGS sequence"/>
</dbReference>
<dbReference type="EMBL" id="QGNW01001876">
    <property type="protein sequence ID" value="RVW28861.1"/>
    <property type="molecule type" value="Genomic_DNA"/>
</dbReference>
<sequence>MVSSWGTGRAKMPTLLFCIMFFLTVSVSSASLKVGFYKYTCPSAETIVRKVVNKAVSRNPGMAAGLIRMHFHDCFVRGCDGSVLLDSTPGNPSEKENPANNPSLRGFEVIDAAKAEIEAQCPQTVSCADVLAFAARDSAYKVGGINYAVPSGRRDGRVSLKDELPYTCPLLSSMPNSLRIILHERASLLMKW</sequence>
<comment type="cofactor">
    <cofactor evidence="2">
        <name>heme b</name>
        <dbReference type="ChEBI" id="CHEBI:60344"/>
    </cofactor>
</comment>
<evidence type="ECO:0000256" key="17">
    <source>
        <dbReference type="SAM" id="SignalP"/>
    </source>
</evidence>
<feature type="site" description="Transition state stabilizer" evidence="14">
    <location>
        <position position="68"/>
    </location>
</feature>
<evidence type="ECO:0000256" key="6">
    <source>
        <dbReference type="ARBA" id="ARBA00022617"/>
    </source>
</evidence>
<evidence type="ECO:0000256" key="3">
    <source>
        <dbReference type="ARBA" id="ARBA00002322"/>
    </source>
</evidence>
<dbReference type="InterPro" id="IPR010255">
    <property type="entry name" value="Haem_peroxidase_sf"/>
</dbReference>
<name>A0A438D093_VITVI</name>
<keyword evidence="11 15" id="KW-1015">Disulfide bond</keyword>
<comment type="catalytic activity">
    <reaction evidence="1">
        <text>2 a phenolic donor + H2O2 = 2 a phenolic radical donor + 2 H2O</text>
        <dbReference type="Rhea" id="RHEA:56136"/>
        <dbReference type="ChEBI" id="CHEBI:15377"/>
        <dbReference type="ChEBI" id="CHEBI:16240"/>
        <dbReference type="ChEBI" id="CHEBI:139520"/>
        <dbReference type="ChEBI" id="CHEBI:139521"/>
        <dbReference type="EC" id="1.11.1.7"/>
    </reaction>
</comment>
<evidence type="ECO:0000313" key="19">
    <source>
        <dbReference type="EMBL" id="RVW28861.1"/>
    </source>
</evidence>
<keyword evidence="10" id="KW-0408">Iron</keyword>
<feature type="binding site" evidence="13">
    <location>
        <position position="78"/>
    </location>
    <ligand>
        <name>Ca(2+)</name>
        <dbReference type="ChEBI" id="CHEBI:29108"/>
        <label>1</label>
    </ligand>
</feature>
<accession>A0A438D093</accession>
<dbReference type="InterPro" id="IPR019794">
    <property type="entry name" value="Peroxidases_AS"/>
</dbReference>
<feature type="disulfide bond" evidence="15">
    <location>
        <begin position="41"/>
        <end position="121"/>
    </location>
</feature>
<keyword evidence="8 13" id="KW-0106">Calcium</keyword>
<evidence type="ECO:0000256" key="10">
    <source>
        <dbReference type="ARBA" id="ARBA00023004"/>
    </source>
</evidence>
<dbReference type="PANTHER" id="PTHR31235">
    <property type="entry name" value="PEROXIDASE 25-RELATED"/>
    <property type="match status" value="1"/>
</dbReference>
<feature type="binding site" evidence="13">
    <location>
        <position position="94"/>
    </location>
    <ligand>
        <name>Ca(2+)</name>
        <dbReference type="ChEBI" id="CHEBI:29108"/>
        <label>1</label>
    </ligand>
</feature>
<feature type="binding site" evidence="13">
    <location>
        <position position="76"/>
    </location>
    <ligand>
        <name>Ca(2+)</name>
        <dbReference type="ChEBI" id="CHEBI:29108"/>
        <label>1</label>
    </ligand>
</feature>
<evidence type="ECO:0000313" key="20">
    <source>
        <dbReference type="Proteomes" id="UP000288805"/>
    </source>
</evidence>
<evidence type="ECO:0000256" key="4">
    <source>
        <dbReference type="ARBA" id="ARBA00012313"/>
    </source>
</evidence>
<evidence type="ECO:0000256" key="16">
    <source>
        <dbReference type="RuleBase" id="RU004241"/>
    </source>
</evidence>
<evidence type="ECO:0000256" key="9">
    <source>
        <dbReference type="ARBA" id="ARBA00023002"/>
    </source>
</evidence>
<dbReference type="GO" id="GO:0020037">
    <property type="term" value="F:heme binding"/>
    <property type="evidence" value="ECO:0007669"/>
    <property type="project" value="InterPro"/>
</dbReference>
<feature type="binding site" evidence="13">
    <location>
        <position position="82"/>
    </location>
    <ligand>
        <name>Ca(2+)</name>
        <dbReference type="ChEBI" id="CHEBI:29108"/>
        <label>1</label>
    </ligand>
</feature>
<protein>
    <recommendedName>
        <fullName evidence="4">peroxidase</fullName>
        <ecNumber evidence="4">1.11.1.7</ecNumber>
    </recommendedName>
</protein>
<dbReference type="PRINTS" id="PR00458">
    <property type="entry name" value="PEROXIDASE"/>
</dbReference>
<dbReference type="Gene3D" id="1.10.520.10">
    <property type="match status" value="1"/>
</dbReference>
<dbReference type="FunFam" id="1.10.520.10:FF:000001">
    <property type="entry name" value="Peroxidase"/>
    <property type="match status" value="1"/>
</dbReference>
<keyword evidence="9" id="KW-0560">Oxidoreductase</keyword>
<dbReference type="SUPFAM" id="SSF48113">
    <property type="entry name" value="Heme-dependent peroxidases"/>
    <property type="match status" value="1"/>
</dbReference>
<evidence type="ECO:0000256" key="7">
    <source>
        <dbReference type="ARBA" id="ARBA00022723"/>
    </source>
</evidence>
<proteinExistence type="inferred from homology"/>
<dbReference type="GO" id="GO:0046872">
    <property type="term" value="F:metal ion binding"/>
    <property type="evidence" value="ECO:0007669"/>
    <property type="project" value="UniProtKB-KW"/>
</dbReference>
<evidence type="ECO:0000256" key="1">
    <source>
        <dbReference type="ARBA" id="ARBA00000189"/>
    </source>
</evidence>
<keyword evidence="17" id="KW-0732">Signal</keyword>
<dbReference type="Pfam" id="PF00141">
    <property type="entry name" value="peroxidase"/>
    <property type="match status" value="1"/>
</dbReference>
<comment type="function">
    <text evidence="3">Removal of H(2)O(2), oxidation of toxic reductants, biosynthesis and degradation of lignin, suberization, auxin catabolism, response to environmental stresses such as wounding, pathogen attack and oxidative stress. These functions might be dependent on each isozyme/isoform in each plant tissue.</text>
</comment>
<evidence type="ECO:0000256" key="13">
    <source>
        <dbReference type="PIRSR" id="PIRSR600823-3"/>
    </source>
</evidence>
<feature type="domain" description="Plant heme peroxidase family profile" evidence="18">
    <location>
        <begin position="31"/>
        <end position="165"/>
    </location>
</feature>
<evidence type="ECO:0000256" key="12">
    <source>
        <dbReference type="PIRSR" id="PIRSR600823-1"/>
    </source>
</evidence>
<dbReference type="InterPro" id="IPR000823">
    <property type="entry name" value="Peroxidase_pln"/>
</dbReference>
<dbReference type="PRINTS" id="PR00461">
    <property type="entry name" value="PLPEROXIDASE"/>
</dbReference>
<dbReference type="PROSITE" id="PS50873">
    <property type="entry name" value="PEROXIDASE_4"/>
    <property type="match status" value="1"/>
</dbReference>
<dbReference type="AlphaFoldDB" id="A0A438D093"/>
<feature type="binding site" evidence="13">
    <location>
        <position position="73"/>
    </location>
    <ligand>
        <name>Ca(2+)</name>
        <dbReference type="ChEBI" id="CHEBI:29108"/>
        <label>1</label>
    </ligand>
</feature>
<reference evidence="19 20" key="1">
    <citation type="journal article" date="2018" name="PLoS Genet.">
        <title>Population sequencing reveals clonal diversity and ancestral inbreeding in the grapevine cultivar Chardonnay.</title>
        <authorList>
            <person name="Roach M.J."/>
            <person name="Johnson D.L."/>
            <person name="Bohlmann J."/>
            <person name="van Vuuren H.J."/>
            <person name="Jones S.J."/>
            <person name="Pretorius I.S."/>
            <person name="Schmidt S.A."/>
            <person name="Borneman A.R."/>
        </authorList>
    </citation>
    <scope>NUCLEOTIDE SEQUENCE [LARGE SCALE GENOMIC DNA]</scope>
    <source>
        <strain evidence="20">cv. Chardonnay</strain>
        <tissue evidence="19">Leaf</tissue>
    </source>
</reference>
<organism evidence="19 20">
    <name type="scientific">Vitis vinifera</name>
    <name type="common">Grape</name>
    <dbReference type="NCBI Taxonomy" id="29760"/>
    <lineage>
        <taxon>Eukaryota</taxon>
        <taxon>Viridiplantae</taxon>
        <taxon>Streptophyta</taxon>
        <taxon>Embryophyta</taxon>
        <taxon>Tracheophyta</taxon>
        <taxon>Spermatophyta</taxon>
        <taxon>Magnoliopsida</taxon>
        <taxon>eudicotyledons</taxon>
        <taxon>Gunneridae</taxon>
        <taxon>Pentapetalae</taxon>
        <taxon>rosids</taxon>
        <taxon>Vitales</taxon>
        <taxon>Vitaceae</taxon>
        <taxon>Viteae</taxon>
        <taxon>Vitis</taxon>
    </lineage>
</organism>
<feature type="chain" id="PRO_5019395109" description="peroxidase" evidence="17">
    <location>
        <begin position="30"/>
        <end position="192"/>
    </location>
</feature>
<evidence type="ECO:0000256" key="8">
    <source>
        <dbReference type="ARBA" id="ARBA00022837"/>
    </source>
</evidence>
<dbReference type="InterPro" id="IPR002016">
    <property type="entry name" value="Haem_peroxidase"/>
</dbReference>
<feature type="binding site" evidence="13">
    <location>
        <position position="80"/>
    </location>
    <ligand>
        <name>Ca(2+)</name>
        <dbReference type="ChEBI" id="CHEBI:29108"/>
        <label>1</label>
    </ligand>
</feature>
<gene>
    <name evidence="19" type="primary">GSVIVT00037159001_3</name>
    <name evidence="19" type="ORF">CK203_094894</name>
</gene>
<feature type="active site" description="Proton acceptor" evidence="12">
    <location>
        <position position="72"/>
    </location>
</feature>
<feature type="disulfide bond" evidence="15">
    <location>
        <begin position="74"/>
        <end position="79"/>
    </location>
</feature>
<dbReference type="GO" id="GO:0006979">
    <property type="term" value="P:response to oxidative stress"/>
    <property type="evidence" value="ECO:0007669"/>
    <property type="project" value="InterPro"/>
</dbReference>
<evidence type="ECO:0000256" key="5">
    <source>
        <dbReference type="ARBA" id="ARBA00022559"/>
    </source>
</evidence>
<dbReference type="PROSITE" id="PS00436">
    <property type="entry name" value="PEROXIDASE_2"/>
    <property type="match status" value="1"/>
</dbReference>
<dbReference type="GO" id="GO:0140825">
    <property type="term" value="F:lactoperoxidase activity"/>
    <property type="evidence" value="ECO:0007669"/>
    <property type="project" value="UniProtKB-EC"/>
</dbReference>
<dbReference type="EC" id="1.11.1.7" evidence="4"/>
<comment type="cofactor">
    <cofactor evidence="13">
        <name>Ca(2+)</name>
        <dbReference type="ChEBI" id="CHEBI:29108"/>
    </cofactor>
    <text evidence="13">Binds 2 calcium ions per subunit.</text>
</comment>
<evidence type="ECO:0000259" key="18">
    <source>
        <dbReference type="PROSITE" id="PS50873"/>
    </source>
</evidence>
<evidence type="ECO:0000256" key="15">
    <source>
        <dbReference type="PIRSR" id="PIRSR600823-5"/>
    </source>
</evidence>
<feature type="signal peptide" evidence="17">
    <location>
        <begin position="1"/>
        <end position="29"/>
    </location>
</feature>
<evidence type="ECO:0000256" key="11">
    <source>
        <dbReference type="ARBA" id="ARBA00023157"/>
    </source>
</evidence>
<keyword evidence="5 19" id="KW-0575">Peroxidase</keyword>
<comment type="similarity">
    <text evidence="16">Belongs to the peroxidase family.</text>
</comment>
<evidence type="ECO:0000256" key="14">
    <source>
        <dbReference type="PIRSR" id="PIRSR600823-4"/>
    </source>
</evidence>